<name>A0A450ZYW0_9GAMM</name>
<protein>
    <submittedName>
        <fullName evidence="2">Uncharacterized protein</fullName>
    </submittedName>
</protein>
<dbReference type="EMBL" id="CAADFZ010000005">
    <property type="protein sequence ID" value="VFK58965.1"/>
    <property type="molecule type" value="Genomic_DNA"/>
</dbReference>
<proteinExistence type="predicted"/>
<dbReference type="EMBL" id="CAADGD010000004">
    <property type="protein sequence ID" value="VFK68650.1"/>
    <property type="molecule type" value="Genomic_DNA"/>
</dbReference>
<feature type="compositionally biased region" description="Basic and acidic residues" evidence="1">
    <location>
        <begin position="97"/>
        <end position="107"/>
    </location>
</feature>
<evidence type="ECO:0000313" key="3">
    <source>
        <dbReference type="EMBL" id="VFK68650.1"/>
    </source>
</evidence>
<reference evidence="2" key="1">
    <citation type="submission" date="2019-02" db="EMBL/GenBank/DDBJ databases">
        <authorList>
            <person name="Gruber-Vodicka R. H."/>
            <person name="Seah K. B. B."/>
        </authorList>
    </citation>
    <scope>NUCLEOTIDE SEQUENCE</scope>
    <source>
        <strain evidence="3">BECK_BY19</strain>
        <strain evidence="2">BECK_BY8</strain>
    </source>
</reference>
<sequence>MQRHWTPEEKEWQEIQYGKEYTVEADGCVLYEGKRRYLANCVFTRPGAKVRLITTFDKQIYGRVGAGTILFGSTDRERNPPEPDEAKADFARAFERRVTRRPGDRPGKLASLMKRTAP</sequence>
<evidence type="ECO:0000256" key="1">
    <source>
        <dbReference type="SAM" id="MobiDB-lite"/>
    </source>
</evidence>
<dbReference type="AlphaFoldDB" id="A0A450ZYW0"/>
<evidence type="ECO:0000313" key="2">
    <source>
        <dbReference type="EMBL" id="VFK58965.1"/>
    </source>
</evidence>
<accession>A0A450ZYW0</accession>
<feature type="region of interest" description="Disordered" evidence="1">
    <location>
        <begin position="97"/>
        <end position="118"/>
    </location>
</feature>
<organism evidence="2">
    <name type="scientific">Candidatus Kentrum sp. UNK</name>
    <dbReference type="NCBI Taxonomy" id="2126344"/>
    <lineage>
        <taxon>Bacteria</taxon>
        <taxon>Pseudomonadati</taxon>
        <taxon>Pseudomonadota</taxon>
        <taxon>Gammaproteobacteria</taxon>
        <taxon>Candidatus Kentrum</taxon>
    </lineage>
</organism>
<gene>
    <name evidence="2" type="ORF">BECKUNK1418G_GA0071005_100561</name>
    <name evidence="3" type="ORF">BECKUNK1418H_GA0071006_100461</name>
</gene>